<dbReference type="InterPro" id="IPR036514">
    <property type="entry name" value="SGNH_hydro_sf"/>
</dbReference>
<reference evidence="4" key="1">
    <citation type="journal article" date="2019" name="Int. J. Syst. Evol. Microbiol.">
        <title>The Global Catalogue of Microorganisms (GCM) 10K type strain sequencing project: providing services to taxonomists for standard genome sequencing and annotation.</title>
        <authorList>
            <consortium name="The Broad Institute Genomics Platform"/>
            <consortium name="The Broad Institute Genome Sequencing Center for Infectious Disease"/>
            <person name="Wu L."/>
            <person name="Ma J."/>
        </authorList>
    </citation>
    <scope>NUCLEOTIDE SEQUENCE [LARGE SCALE GENOMIC DNA]</scope>
    <source>
        <strain evidence="4">JCM 17858</strain>
    </source>
</reference>
<comment type="caution">
    <text evidence="3">The sequence shown here is derived from an EMBL/GenBank/DDBJ whole genome shotgun (WGS) entry which is preliminary data.</text>
</comment>
<evidence type="ECO:0000256" key="1">
    <source>
        <dbReference type="SAM" id="SignalP"/>
    </source>
</evidence>
<evidence type="ECO:0000259" key="2">
    <source>
        <dbReference type="Pfam" id="PF13472"/>
    </source>
</evidence>
<organism evidence="3 4">
    <name type="scientific">Sphingobacterium thermophilum</name>
    <dbReference type="NCBI Taxonomy" id="768534"/>
    <lineage>
        <taxon>Bacteria</taxon>
        <taxon>Pseudomonadati</taxon>
        <taxon>Bacteroidota</taxon>
        <taxon>Sphingobacteriia</taxon>
        <taxon>Sphingobacteriales</taxon>
        <taxon>Sphingobacteriaceae</taxon>
        <taxon>Sphingobacterium</taxon>
    </lineage>
</organism>
<dbReference type="RefSeq" id="WP_345066576.1">
    <property type="nucleotide sequence ID" value="NZ_BAABGR010000015.1"/>
</dbReference>
<evidence type="ECO:0000313" key="4">
    <source>
        <dbReference type="Proteomes" id="UP001500394"/>
    </source>
</evidence>
<feature type="domain" description="SGNH hydrolase-type esterase" evidence="2">
    <location>
        <begin position="52"/>
        <end position="210"/>
    </location>
</feature>
<feature type="signal peptide" evidence="1">
    <location>
        <begin position="1"/>
        <end position="19"/>
    </location>
</feature>
<keyword evidence="3" id="KW-0378">Hydrolase</keyword>
<dbReference type="SUPFAM" id="SSF52266">
    <property type="entry name" value="SGNH hydrolase"/>
    <property type="match status" value="1"/>
</dbReference>
<accession>A0ABP8R1E8</accession>
<name>A0ABP8R1E8_9SPHI</name>
<keyword evidence="4" id="KW-1185">Reference proteome</keyword>
<keyword evidence="1" id="KW-0732">Signal</keyword>
<dbReference type="Gene3D" id="3.40.50.1110">
    <property type="entry name" value="SGNH hydrolase"/>
    <property type="match status" value="1"/>
</dbReference>
<sequence length="223" mass="25858">MKWLNVIMFVFASINGLYAQNKAVDSAYNNWYYDSREKLYQHIKGQAVDVIFFGNSITERGPWHELFAQYKVANRGIGGDNTFGMKARIGDVMLSKPKKIFLMMGINDIGRGLPTEITLKNWEEIIRIIQKTSPKTKIYVQSTLPLNEKLLKYDYLKGKEQMIRDLNEGLVKLCKRYKLTYVDVKEVLADGYTLKEQYTGDGIHVNTDAYLVWAKYLVDKKFL</sequence>
<feature type="chain" id="PRO_5045395724" evidence="1">
    <location>
        <begin position="20"/>
        <end position="223"/>
    </location>
</feature>
<protein>
    <submittedName>
        <fullName evidence="3">SGNH/GDSL hydrolase family protein</fullName>
    </submittedName>
</protein>
<evidence type="ECO:0000313" key="3">
    <source>
        <dbReference type="EMBL" id="GAA4515676.1"/>
    </source>
</evidence>
<proteinExistence type="predicted"/>
<dbReference type="PANTHER" id="PTHR30383">
    <property type="entry name" value="THIOESTERASE 1/PROTEASE 1/LYSOPHOSPHOLIPASE L1"/>
    <property type="match status" value="1"/>
</dbReference>
<dbReference type="GO" id="GO:0016787">
    <property type="term" value="F:hydrolase activity"/>
    <property type="evidence" value="ECO:0007669"/>
    <property type="project" value="UniProtKB-KW"/>
</dbReference>
<dbReference type="InterPro" id="IPR051532">
    <property type="entry name" value="Ester_Hydrolysis_Enzymes"/>
</dbReference>
<dbReference type="Pfam" id="PF13472">
    <property type="entry name" value="Lipase_GDSL_2"/>
    <property type="match status" value="1"/>
</dbReference>
<dbReference type="InterPro" id="IPR013830">
    <property type="entry name" value="SGNH_hydro"/>
</dbReference>
<dbReference type="EMBL" id="BAABGR010000015">
    <property type="protein sequence ID" value="GAA4515676.1"/>
    <property type="molecule type" value="Genomic_DNA"/>
</dbReference>
<dbReference type="Proteomes" id="UP001500394">
    <property type="component" value="Unassembled WGS sequence"/>
</dbReference>
<gene>
    <name evidence="3" type="ORF">GCM10023173_13800</name>
</gene>